<feature type="domain" description="T-box" evidence="8">
    <location>
        <begin position="93"/>
        <end position="253"/>
    </location>
</feature>
<evidence type="ECO:0000256" key="5">
    <source>
        <dbReference type="ARBA" id="ARBA00023242"/>
    </source>
</evidence>
<keyword evidence="4" id="KW-0804">Transcription</keyword>
<accession>A0A8C4QNH1</accession>
<dbReference type="PROSITE" id="PS50252">
    <property type="entry name" value="TBOX_3"/>
    <property type="match status" value="1"/>
</dbReference>
<dbReference type="PANTHER" id="PTHR11267">
    <property type="entry name" value="T-BOX PROTEIN-RELATED"/>
    <property type="match status" value="1"/>
</dbReference>
<keyword evidence="10" id="KW-1185">Reference proteome</keyword>
<evidence type="ECO:0000256" key="2">
    <source>
        <dbReference type="ARBA" id="ARBA00023015"/>
    </source>
</evidence>
<evidence type="ECO:0000313" key="9">
    <source>
        <dbReference type="Ensembl" id="ENSEBUP00000018169.1"/>
    </source>
</evidence>
<dbReference type="GO" id="GO:0000981">
    <property type="term" value="F:DNA-binding transcription factor activity, RNA polymerase II-specific"/>
    <property type="evidence" value="ECO:0007669"/>
    <property type="project" value="TreeGrafter"/>
</dbReference>
<dbReference type="PROSITE" id="PS01283">
    <property type="entry name" value="TBOX_1"/>
    <property type="match status" value="1"/>
</dbReference>
<dbReference type="GO" id="GO:0000785">
    <property type="term" value="C:chromatin"/>
    <property type="evidence" value="ECO:0007669"/>
    <property type="project" value="TreeGrafter"/>
</dbReference>
<dbReference type="GO" id="GO:0005634">
    <property type="term" value="C:nucleus"/>
    <property type="evidence" value="ECO:0007669"/>
    <property type="project" value="UniProtKB-SubCell"/>
</dbReference>
<keyword evidence="3 6" id="KW-0238">DNA-binding</keyword>
<comment type="subcellular location">
    <subcellularLocation>
        <location evidence="1 6">Nucleus</location>
    </subcellularLocation>
</comment>
<organism evidence="9 10">
    <name type="scientific">Eptatretus burgeri</name>
    <name type="common">Inshore hagfish</name>
    <dbReference type="NCBI Taxonomy" id="7764"/>
    <lineage>
        <taxon>Eukaryota</taxon>
        <taxon>Metazoa</taxon>
        <taxon>Chordata</taxon>
        <taxon>Craniata</taxon>
        <taxon>Vertebrata</taxon>
        <taxon>Cyclostomata</taxon>
        <taxon>Myxini</taxon>
        <taxon>Myxiniformes</taxon>
        <taxon>Myxinidae</taxon>
        <taxon>Eptatretinae</taxon>
        <taxon>Eptatretus</taxon>
    </lineage>
</organism>
<dbReference type="SMART" id="SM00425">
    <property type="entry name" value="TBOX"/>
    <property type="match status" value="1"/>
</dbReference>
<dbReference type="OMA" id="PRRYAFH"/>
<evidence type="ECO:0000256" key="7">
    <source>
        <dbReference type="SAM" id="MobiDB-lite"/>
    </source>
</evidence>
<evidence type="ECO:0000256" key="4">
    <source>
        <dbReference type="ARBA" id="ARBA00023163"/>
    </source>
</evidence>
<proteinExistence type="predicted"/>
<keyword evidence="5 6" id="KW-0539">Nucleus</keyword>
<evidence type="ECO:0000256" key="1">
    <source>
        <dbReference type="ARBA" id="ARBA00004123"/>
    </source>
</evidence>
<evidence type="ECO:0000256" key="6">
    <source>
        <dbReference type="PROSITE-ProRule" id="PRU00201"/>
    </source>
</evidence>
<reference evidence="9" key="2">
    <citation type="submission" date="2025-09" db="UniProtKB">
        <authorList>
            <consortium name="Ensembl"/>
        </authorList>
    </citation>
    <scope>IDENTIFICATION</scope>
</reference>
<dbReference type="InterPro" id="IPR046360">
    <property type="entry name" value="T-box_DNA-bd"/>
</dbReference>
<dbReference type="InterPro" id="IPR008967">
    <property type="entry name" value="p53-like_TF_DNA-bd_sf"/>
</dbReference>
<evidence type="ECO:0000256" key="3">
    <source>
        <dbReference type="ARBA" id="ARBA00023125"/>
    </source>
</evidence>
<dbReference type="Pfam" id="PF00907">
    <property type="entry name" value="T-box"/>
    <property type="match status" value="1"/>
</dbReference>
<dbReference type="GO" id="GO:0001708">
    <property type="term" value="P:cell fate specification"/>
    <property type="evidence" value="ECO:0007669"/>
    <property type="project" value="TreeGrafter"/>
</dbReference>
<dbReference type="Proteomes" id="UP000694388">
    <property type="component" value="Unplaced"/>
</dbReference>
<dbReference type="InterPro" id="IPR036960">
    <property type="entry name" value="T-box_sf"/>
</dbReference>
<dbReference type="GO" id="GO:0045893">
    <property type="term" value="P:positive regulation of DNA-templated transcription"/>
    <property type="evidence" value="ECO:0007669"/>
    <property type="project" value="InterPro"/>
</dbReference>
<protein>
    <submittedName>
        <fullName evidence="9">T-box transcription factor 18</fullName>
    </submittedName>
</protein>
<keyword evidence="2" id="KW-0805">Transcription regulation</keyword>
<feature type="region of interest" description="Disordered" evidence="7">
    <location>
        <begin position="1"/>
        <end position="87"/>
    </location>
</feature>
<dbReference type="GO" id="GO:0000978">
    <property type="term" value="F:RNA polymerase II cis-regulatory region sequence-specific DNA binding"/>
    <property type="evidence" value="ECO:0007669"/>
    <property type="project" value="InterPro"/>
</dbReference>
<reference evidence="9" key="1">
    <citation type="submission" date="2025-08" db="UniProtKB">
        <authorList>
            <consortium name="Ensembl"/>
        </authorList>
    </citation>
    <scope>IDENTIFICATION</scope>
</reference>
<dbReference type="Ensembl" id="ENSEBUT00000018745.1">
    <property type="protein sequence ID" value="ENSEBUP00000018169.1"/>
    <property type="gene ID" value="ENSEBUG00000011349.1"/>
</dbReference>
<dbReference type="Gene3D" id="2.60.40.820">
    <property type="entry name" value="Transcription factor, T-box"/>
    <property type="match status" value="1"/>
</dbReference>
<dbReference type="PANTHER" id="PTHR11267:SF207">
    <property type="entry name" value="OVER COMPENSATING MALES, ISOFORM A"/>
    <property type="match status" value="1"/>
</dbReference>
<dbReference type="InterPro" id="IPR018186">
    <property type="entry name" value="TF_T-box_CS"/>
</dbReference>
<dbReference type="PRINTS" id="PR00937">
    <property type="entry name" value="TBOX"/>
</dbReference>
<dbReference type="InterPro" id="IPR001699">
    <property type="entry name" value="TF_T-box"/>
</dbReference>
<name>A0A8C4QNH1_EPTBU</name>
<dbReference type="SUPFAM" id="SSF49417">
    <property type="entry name" value="p53-like transcription factors"/>
    <property type="match status" value="1"/>
</dbReference>
<dbReference type="GeneTree" id="ENSGT00940000155566"/>
<sequence length="269" mass="29745">MALSSRAHAFSVEALLQPAGSTVKRKRESSRGVGGSEPRRPGEPSDPGASPARRQHKDSDACLTGPCPAAGLESGTPQGDIVDSSGPGVRVELQGAELWKRFHSIGTEMIITKAGRRMFPAIRVKLSGLDPRQQYYLALDIAPVDSKRYRYVYHSSKWMVAGEADAPPPPRLYIHPDSPASGETWTRQVVSFDRLKLTNNELDEQGHIILHSMHRYAPRVHVLLRDVGARLSTTRGSATWRWSRDFHLPRNCFHNGHGIPKPADNPPQD</sequence>
<evidence type="ECO:0000259" key="8">
    <source>
        <dbReference type="PROSITE" id="PS50252"/>
    </source>
</evidence>
<comment type="caution">
    <text evidence="6">Lacks conserved residue(s) required for the propagation of feature annotation.</text>
</comment>
<dbReference type="AlphaFoldDB" id="A0A8C4QNH1"/>
<evidence type="ECO:0000313" key="10">
    <source>
        <dbReference type="Proteomes" id="UP000694388"/>
    </source>
</evidence>